<feature type="domain" description="NfeD-like C-terminal" evidence="6">
    <location>
        <begin position="83"/>
        <end position="139"/>
    </location>
</feature>
<evidence type="ECO:0000256" key="2">
    <source>
        <dbReference type="ARBA" id="ARBA00022692"/>
    </source>
</evidence>
<dbReference type="PANTHER" id="PTHR33507">
    <property type="entry name" value="INNER MEMBRANE PROTEIN YBBJ"/>
    <property type="match status" value="1"/>
</dbReference>
<name>A0A1E5IJ48_ENDTX</name>
<dbReference type="EMBL" id="LNVX01000316">
    <property type="protein sequence ID" value="OEG70519.1"/>
    <property type="molecule type" value="Genomic_DNA"/>
</dbReference>
<sequence length="139" mass="15356">MIWITWLIIAAVLIIFEILTSSVFFFICLAAGSVFAAAVSYFNISSWIEFVIFIVVSILSLYLIRPIFKRMISKSETVNSNIDALIGAIAVVTEKITPLKTGLVKVSGEIWIAESDIELEIGEAVKIRNIDGTTLTVKK</sequence>
<evidence type="ECO:0000256" key="1">
    <source>
        <dbReference type="ARBA" id="ARBA00004141"/>
    </source>
</evidence>
<organism evidence="7 8">
    <name type="scientific">Endomicrobium trichonymphae</name>
    <dbReference type="NCBI Taxonomy" id="1408204"/>
    <lineage>
        <taxon>Bacteria</taxon>
        <taxon>Pseudomonadati</taxon>
        <taxon>Elusimicrobiota</taxon>
        <taxon>Endomicrobiia</taxon>
        <taxon>Endomicrobiales</taxon>
        <taxon>Endomicrobiaceae</taxon>
        <taxon>Candidatus Endomicrobiellum</taxon>
    </lineage>
</organism>
<dbReference type="Pfam" id="PF01957">
    <property type="entry name" value="NfeD"/>
    <property type="match status" value="1"/>
</dbReference>
<evidence type="ECO:0000256" key="4">
    <source>
        <dbReference type="ARBA" id="ARBA00023136"/>
    </source>
</evidence>
<reference evidence="7 8" key="1">
    <citation type="submission" date="2015-11" db="EMBL/GenBank/DDBJ databases">
        <title>Evidence for parallel genomic evolution in an endosymbiosis of termite gut flagellates.</title>
        <authorList>
            <person name="Zheng H."/>
        </authorList>
    </citation>
    <scope>NUCLEOTIDE SEQUENCE [LARGE SCALE GENOMIC DNA]</scope>
    <source>
        <strain evidence="7 8">CET450</strain>
    </source>
</reference>
<comment type="caution">
    <text evidence="7">The sequence shown here is derived from an EMBL/GenBank/DDBJ whole genome shotgun (WGS) entry which is preliminary data.</text>
</comment>
<dbReference type="AlphaFoldDB" id="A0A1E5IJ48"/>
<evidence type="ECO:0000313" key="7">
    <source>
        <dbReference type="EMBL" id="OEG70519.1"/>
    </source>
</evidence>
<proteinExistence type="predicted"/>
<dbReference type="InterPro" id="IPR012340">
    <property type="entry name" value="NA-bd_OB-fold"/>
</dbReference>
<dbReference type="PANTHER" id="PTHR33507:SF3">
    <property type="entry name" value="INNER MEMBRANE PROTEIN YBBJ"/>
    <property type="match status" value="1"/>
</dbReference>
<dbReference type="InterPro" id="IPR002810">
    <property type="entry name" value="NfeD-like_C"/>
</dbReference>
<protein>
    <recommendedName>
        <fullName evidence="6">NfeD-like C-terminal domain-containing protein</fullName>
    </recommendedName>
</protein>
<evidence type="ECO:0000256" key="5">
    <source>
        <dbReference type="SAM" id="Phobius"/>
    </source>
</evidence>
<dbReference type="Proteomes" id="UP000095237">
    <property type="component" value="Unassembled WGS sequence"/>
</dbReference>
<feature type="transmembrane region" description="Helical" evidence="5">
    <location>
        <begin position="44"/>
        <end position="64"/>
    </location>
</feature>
<dbReference type="GO" id="GO:0005886">
    <property type="term" value="C:plasma membrane"/>
    <property type="evidence" value="ECO:0007669"/>
    <property type="project" value="TreeGrafter"/>
</dbReference>
<keyword evidence="2 5" id="KW-0812">Transmembrane</keyword>
<accession>A0A1E5IJ48</accession>
<comment type="subcellular location">
    <subcellularLocation>
        <location evidence="1">Membrane</location>
        <topology evidence="1">Multi-pass membrane protein</topology>
    </subcellularLocation>
</comment>
<evidence type="ECO:0000259" key="6">
    <source>
        <dbReference type="Pfam" id="PF01957"/>
    </source>
</evidence>
<feature type="transmembrane region" description="Helical" evidence="5">
    <location>
        <begin position="7"/>
        <end position="38"/>
    </location>
</feature>
<dbReference type="Gene3D" id="2.40.50.140">
    <property type="entry name" value="Nucleic acid-binding proteins"/>
    <property type="match status" value="1"/>
</dbReference>
<keyword evidence="8" id="KW-1185">Reference proteome</keyword>
<dbReference type="SUPFAM" id="SSF141322">
    <property type="entry name" value="NfeD domain-like"/>
    <property type="match status" value="1"/>
</dbReference>
<keyword evidence="4 5" id="KW-0472">Membrane</keyword>
<dbReference type="InterPro" id="IPR052165">
    <property type="entry name" value="Membrane_assoc_protease"/>
</dbReference>
<keyword evidence="3 5" id="KW-1133">Transmembrane helix</keyword>
<evidence type="ECO:0000313" key="8">
    <source>
        <dbReference type="Proteomes" id="UP000095237"/>
    </source>
</evidence>
<gene>
    <name evidence="7" type="ORF">ATZ36_04155</name>
</gene>
<evidence type="ECO:0000256" key="3">
    <source>
        <dbReference type="ARBA" id="ARBA00022989"/>
    </source>
</evidence>